<organism evidence="8 9">
    <name type="scientific">Albugo candida</name>
    <dbReference type="NCBI Taxonomy" id="65357"/>
    <lineage>
        <taxon>Eukaryota</taxon>
        <taxon>Sar</taxon>
        <taxon>Stramenopiles</taxon>
        <taxon>Oomycota</taxon>
        <taxon>Peronosporomycetes</taxon>
        <taxon>Albuginales</taxon>
        <taxon>Albuginaceae</taxon>
        <taxon>Albugo</taxon>
    </lineage>
</organism>
<dbReference type="Gene3D" id="1.10.510.10">
    <property type="entry name" value="Transferase(Phosphotransferase) domain 1"/>
    <property type="match status" value="1"/>
</dbReference>
<dbReference type="GO" id="GO:0005524">
    <property type="term" value="F:ATP binding"/>
    <property type="evidence" value="ECO:0007669"/>
    <property type="project" value="UniProtKB-UniRule"/>
</dbReference>
<proteinExistence type="predicted"/>
<dbReference type="AlphaFoldDB" id="A0A024GIH8"/>
<dbReference type="GO" id="GO:0004674">
    <property type="term" value="F:protein serine/threonine kinase activity"/>
    <property type="evidence" value="ECO:0007669"/>
    <property type="project" value="UniProtKB-KW"/>
</dbReference>
<evidence type="ECO:0000313" key="9">
    <source>
        <dbReference type="Proteomes" id="UP000053237"/>
    </source>
</evidence>
<keyword evidence="9" id="KW-1185">Reference proteome</keyword>
<evidence type="ECO:0000313" key="8">
    <source>
        <dbReference type="EMBL" id="CCI46496.1"/>
    </source>
</evidence>
<protein>
    <recommendedName>
        <fullName evidence="7">Protein kinase domain-containing protein</fullName>
    </recommendedName>
</protein>
<dbReference type="Gene3D" id="3.30.200.20">
    <property type="entry name" value="Phosphorylase Kinase, domain 1"/>
    <property type="match status" value="1"/>
</dbReference>
<dbReference type="InterPro" id="IPR011009">
    <property type="entry name" value="Kinase-like_dom_sf"/>
</dbReference>
<dbReference type="STRING" id="65357.A0A024GIH8"/>
<evidence type="ECO:0000256" key="3">
    <source>
        <dbReference type="ARBA" id="ARBA00022741"/>
    </source>
</evidence>
<dbReference type="PROSITE" id="PS00107">
    <property type="entry name" value="PROTEIN_KINASE_ATP"/>
    <property type="match status" value="1"/>
</dbReference>
<feature type="binding site" evidence="6">
    <location>
        <position position="379"/>
    </location>
    <ligand>
        <name>ATP</name>
        <dbReference type="ChEBI" id="CHEBI:30616"/>
    </ligand>
</feature>
<keyword evidence="3 6" id="KW-0547">Nucleotide-binding</keyword>
<dbReference type="GO" id="GO:0005634">
    <property type="term" value="C:nucleus"/>
    <property type="evidence" value="ECO:0007669"/>
    <property type="project" value="TreeGrafter"/>
</dbReference>
<evidence type="ECO:0000256" key="2">
    <source>
        <dbReference type="ARBA" id="ARBA00022679"/>
    </source>
</evidence>
<gene>
    <name evidence="8" type="ORF">BN9_074250</name>
</gene>
<dbReference type="InterPro" id="IPR008271">
    <property type="entry name" value="Ser/Thr_kinase_AS"/>
</dbReference>
<dbReference type="InParanoid" id="A0A024GIH8"/>
<keyword evidence="4" id="KW-0418">Kinase</keyword>
<name>A0A024GIH8_9STRA</name>
<dbReference type="Pfam" id="PF00069">
    <property type="entry name" value="Pkinase"/>
    <property type="match status" value="1"/>
</dbReference>
<dbReference type="EMBL" id="CAIX01000128">
    <property type="protein sequence ID" value="CCI46496.1"/>
    <property type="molecule type" value="Genomic_DNA"/>
</dbReference>
<dbReference type="GO" id="GO:0035556">
    <property type="term" value="P:intracellular signal transduction"/>
    <property type="evidence" value="ECO:0007669"/>
    <property type="project" value="TreeGrafter"/>
</dbReference>
<dbReference type="PROSITE" id="PS00108">
    <property type="entry name" value="PROTEIN_KINASE_ST"/>
    <property type="match status" value="1"/>
</dbReference>
<keyword evidence="5 6" id="KW-0067">ATP-binding</keyword>
<keyword evidence="2" id="KW-0808">Transferase</keyword>
<dbReference type="InterPro" id="IPR017441">
    <property type="entry name" value="Protein_kinase_ATP_BS"/>
</dbReference>
<evidence type="ECO:0000259" key="7">
    <source>
        <dbReference type="PROSITE" id="PS50011"/>
    </source>
</evidence>
<evidence type="ECO:0000256" key="6">
    <source>
        <dbReference type="PROSITE-ProRule" id="PRU10141"/>
    </source>
</evidence>
<dbReference type="PROSITE" id="PS50011">
    <property type="entry name" value="PROTEIN_KINASE_DOM"/>
    <property type="match status" value="1"/>
</dbReference>
<reference evidence="8 9" key="1">
    <citation type="submission" date="2012-05" db="EMBL/GenBank/DDBJ databases">
        <title>Recombination and specialization in a pathogen metapopulation.</title>
        <authorList>
            <person name="Gardiner A."/>
            <person name="Kemen E."/>
            <person name="Schultz-Larsen T."/>
            <person name="MacLean D."/>
            <person name="Van Oosterhout C."/>
            <person name="Jones J.D.G."/>
        </authorList>
    </citation>
    <scope>NUCLEOTIDE SEQUENCE [LARGE SCALE GENOMIC DNA]</scope>
    <source>
        <strain evidence="8 9">Ac Nc2</strain>
    </source>
</reference>
<dbReference type="Proteomes" id="UP000053237">
    <property type="component" value="Unassembled WGS sequence"/>
</dbReference>
<dbReference type="GO" id="GO:0007059">
    <property type="term" value="P:chromosome segregation"/>
    <property type="evidence" value="ECO:0007669"/>
    <property type="project" value="TreeGrafter"/>
</dbReference>
<feature type="domain" description="Protein kinase" evidence="7">
    <location>
        <begin position="349"/>
        <end position="615"/>
    </location>
</feature>
<dbReference type="PANTHER" id="PTHR22974">
    <property type="entry name" value="MIXED LINEAGE PROTEIN KINASE"/>
    <property type="match status" value="1"/>
</dbReference>
<dbReference type="SMART" id="SM00220">
    <property type="entry name" value="S_TKc"/>
    <property type="match status" value="1"/>
</dbReference>
<dbReference type="InterPro" id="IPR000719">
    <property type="entry name" value="Prot_kinase_dom"/>
</dbReference>
<dbReference type="OrthoDB" id="346907at2759"/>
<dbReference type="PANTHER" id="PTHR22974:SF23">
    <property type="entry name" value="TOUSLED-LIKE KINASE, ISOFORM G"/>
    <property type="match status" value="1"/>
</dbReference>
<evidence type="ECO:0000256" key="1">
    <source>
        <dbReference type="ARBA" id="ARBA00022527"/>
    </source>
</evidence>
<evidence type="ECO:0000256" key="5">
    <source>
        <dbReference type="ARBA" id="ARBA00022840"/>
    </source>
</evidence>
<evidence type="ECO:0000256" key="4">
    <source>
        <dbReference type="ARBA" id="ARBA00022777"/>
    </source>
</evidence>
<dbReference type="SUPFAM" id="SSF56112">
    <property type="entry name" value="Protein kinase-like (PK-like)"/>
    <property type="match status" value="1"/>
</dbReference>
<keyword evidence="1" id="KW-0723">Serine/threonine-protein kinase</keyword>
<sequence length="615" mass="71080">MNSFQDRESVYPQVDPSKALFDDDTVMMDNFHDQIVMRSASVMYTNQKREHSFDSTVITNCTQSASSEFPSMQFTMKHEDTEKQLQATSYQLSLQNKKTNFQSLADDFPLSVLPYSHAIGQQSRTVKSRDMYSSSYPQSGPFVPIFDANKIPTTQQRCNLTERTSTFVDEKLYDPEATVRQRAESELTKSTAVDFTALDCKNEMTEINDLQEQIKHRKTQYRLDLDRWQMEEMQQIQRELVQHSRERYHKLKKNENQWGCLFDRDGVVCFRPGERRHAILSEQRFHQVNLRKALQRGGDASWFQRRMGECQKVYQDFMYEEARHKQALALARLEIDSVFSAFPILGNRFILIQLLGKGGNGEVWDVLDYANNKCRCALKISSLFDHAQKEHRTHRELDHENIVNVGSSIYCIEFNQKLFAAFTIDLVDMDLHRLIDLRGKLDEVTALTILLALLKALAYLHGQRGIAHYDLKPSNILINEKMQVKLTDFDLARNVHTKISSHHEGTLKYLPPETFTDPHGTAEKADIWMVGVIFHMMLSGKHPLYCDKVTLKEIRCIASRYSDTVCPLAQDASSQLSDLSKWILSECLRAEPTYRPTAQQLLQVLLYAHNQASSF</sequence>
<accession>A0A024GIH8</accession>
<comment type="caution">
    <text evidence="8">The sequence shown here is derived from an EMBL/GenBank/DDBJ whole genome shotgun (WGS) entry which is preliminary data.</text>
</comment>